<organism evidence="1 2">
    <name type="scientific">Cucumis sativus</name>
    <name type="common">Cucumber</name>
    <dbReference type="NCBI Taxonomy" id="3659"/>
    <lineage>
        <taxon>Eukaryota</taxon>
        <taxon>Viridiplantae</taxon>
        <taxon>Streptophyta</taxon>
        <taxon>Embryophyta</taxon>
        <taxon>Tracheophyta</taxon>
        <taxon>Spermatophyta</taxon>
        <taxon>Magnoliopsida</taxon>
        <taxon>eudicotyledons</taxon>
        <taxon>Gunneridae</taxon>
        <taxon>Pentapetalae</taxon>
        <taxon>rosids</taxon>
        <taxon>fabids</taxon>
        <taxon>Cucurbitales</taxon>
        <taxon>Cucurbitaceae</taxon>
        <taxon>Benincaseae</taxon>
        <taxon>Cucumis</taxon>
    </lineage>
</organism>
<accession>A0A0A0KS08</accession>
<keyword evidence="2" id="KW-1185">Reference proteome</keyword>
<reference evidence="1 2" key="4">
    <citation type="journal article" date="2011" name="BMC Genomics">
        <title>RNA-Seq improves annotation of protein-coding genes in the cucumber genome.</title>
        <authorList>
            <person name="Li Z."/>
            <person name="Zhang Z."/>
            <person name="Yan P."/>
            <person name="Huang S."/>
            <person name="Fei Z."/>
            <person name="Lin K."/>
        </authorList>
    </citation>
    <scope>NUCLEOTIDE SEQUENCE [LARGE SCALE GENOMIC DNA]</scope>
    <source>
        <strain evidence="2">cv. 9930</strain>
    </source>
</reference>
<evidence type="ECO:0000313" key="1">
    <source>
        <dbReference type="EMBL" id="KGN52383.1"/>
    </source>
</evidence>
<protein>
    <submittedName>
        <fullName evidence="1">Uncharacterized protein</fullName>
    </submittedName>
</protein>
<reference evidence="1 2" key="2">
    <citation type="journal article" date="2009" name="PLoS ONE">
        <title>An integrated genetic and cytogenetic map of the cucumber genome.</title>
        <authorList>
            <person name="Ren Y."/>
            <person name="Zhang Z."/>
            <person name="Liu J."/>
            <person name="Staub J.E."/>
            <person name="Han Y."/>
            <person name="Cheng Z."/>
            <person name="Li X."/>
            <person name="Lu J."/>
            <person name="Miao H."/>
            <person name="Kang H."/>
            <person name="Xie B."/>
            <person name="Gu X."/>
            <person name="Wang X."/>
            <person name="Du Y."/>
            <person name="Jin W."/>
            <person name="Huang S."/>
        </authorList>
    </citation>
    <scope>NUCLEOTIDE SEQUENCE [LARGE SCALE GENOMIC DNA]</scope>
    <source>
        <strain evidence="2">cv. 9930</strain>
    </source>
</reference>
<proteinExistence type="predicted"/>
<dbReference type="EMBL" id="CM002926">
    <property type="protein sequence ID" value="KGN52383.1"/>
    <property type="molecule type" value="Genomic_DNA"/>
</dbReference>
<reference evidence="1 2" key="1">
    <citation type="journal article" date="2009" name="Nat. Genet.">
        <title>The genome of the cucumber, Cucumis sativus L.</title>
        <authorList>
            <person name="Huang S."/>
            <person name="Li R."/>
            <person name="Zhang Z."/>
            <person name="Li L."/>
            <person name="Gu X."/>
            <person name="Fan W."/>
            <person name="Lucas W.J."/>
            <person name="Wang X."/>
            <person name="Xie B."/>
            <person name="Ni P."/>
            <person name="Ren Y."/>
            <person name="Zhu H."/>
            <person name="Li J."/>
            <person name="Lin K."/>
            <person name="Jin W."/>
            <person name="Fei Z."/>
            <person name="Li G."/>
            <person name="Staub J."/>
            <person name="Kilian A."/>
            <person name="van der Vossen E.A."/>
            <person name="Wu Y."/>
            <person name="Guo J."/>
            <person name="He J."/>
            <person name="Jia Z."/>
            <person name="Ren Y."/>
            <person name="Tian G."/>
            <person name="Lu Y."/>
            <person name="Ruan J."/>
            <person name="Qian W."/>
            <person name="Wang M."/>
            <person name="Huang Q."/>
            <person name="Li B."/>
            <person name="Xuan Z."/>
            <person name="Cao J."/>
            <person name="Asan"/>
            <person name="Wu Z."/>
            <person name="Zhang J."/>
            <person name="Cai Q."/>
            <person name="Bai Y."/>
            <person name="Zhao B."/>
            <person name="Han Y."/>
            <person name="Li Y."/>
            <person name="Li X."/>
            <person name="Wang S."/>
            <person name="Shi Q."/>
            <person name="Liu S."/>
            <person name="Cho W.K."/>
            <person name="Kim J.Y."/>
            <person name="Xu Y."/>
            <person name="Heller-Uszynska K."/>
            <person name="Miao H."/>
            <person name="Cheng Z."/>
            <person name="Zhang S."/>
            <person name="Wu J."/>
            <person name="Yang Y."/>
            <person name="Kang H."/>
            <person name="Li M."/>
            <person name="Liang H."/>
            <person name="Ren X."/>
            <person name="Shi Z."/>
            <person name="Wen M."/>
            <person name="Jian M."/>
            <person name="Yang H."/>
            <person name="Zhang G."/>
            <person name="Yang Z."/>
            <person name="Chen R."/>
            <person name="Liu S."/>
            <person name="Li J."/>
            <person name="Ma L."/>
            <person name="Liu H."/>
            <person name="Zhou Y."/>
            <person name="Zhao J."/>
            <person name="Fang X."/>
            <person name="Li G."/>
            <person name="Fang L."/>
            <person name="Li Y."/>
            <person name="Liu D."/>
            <person name="Zheng H."/>
            <person name="Zhang Y."/>
            <person name="Qin N."/>
            <person name="Li Z."/>
            <person name="Yang G."/>
            <person name="Yang S."/>
            <person name="Bolund L."/>
            <person name="Kristiansen K."/>
            <person name="Zheng H."/>
            <person name="Li S."/>
            <person name="Zhang X."/>
            <person name="Yang H."/>
            <person name="Wang J."/>
            <person name="Sun R."/>
            <person name="Zhang B."/>
            <person name="Jiang S."/>
            <person name="Wang J."/>
            <person name="Du Y."/>
            <person name="Li S."/>
        </authorList>
    </citation>
    <scope>NUCLEOTIDE SEQUENCE [LARGE SCALE GENOMIC DNA]</scope>
    <source>
        <strain evidence="2">cv. 9930</strain>
    </source>
</reference>
<evidence type="ECO:0000313" key="2">
    <source>
        <dbReference type="Proteomes" id="UP000029981"/>
    </source>
</evidence>
<dbReference type="AlphaFoldDB" id="A0A0A0KS08"/>
<gene>
    <name evidence="1" type="ORF">Csa_5G630855</name>
</gene>
<sequence>MKLKLEAKSGMVVLVLIIILVVYCAQGQGRPLQRQHYFIDPFVELWEMKHSGPSPSGDGH</sequence>
<name>A0A0A0KS08_CUCSA</name>
<dbReference type="Proteomes" id="UP000029981">
    <property type="component" value="Chromosome 5"/>
</dbReference>
<reference evidence="1 2" key="3">
    <citation type="journal article" date="2010" name="BMC Genomics">
        <title>Transcriptome sequencing and comparative analysis of cucumber flowers with different sex types.</title>
        <authorList>
            <person name="Guo S."/>
            <person name="Zheng Y."/>
            <person name="Joung J.G."/>
            <person name="Liu S."/>
            <person name="Zhang Z."/>
            <person name="Crasta O.R."/>
            <person name="Sobral B.W."/>
            <person name="Xu Y."/>
            <person name="Huang S."/>
            <person name="Fei Z."/>
        </authorList>
    </citation>
    <scope>NUCLEOTIDE SEQUENCE [LARGE SCALE GENOMIC DNA]</scope>
    <source>
        <strain evidence="2">cv. 9930</strain>
    </source>
</reference>
<dbReference type="Gramene" id="KGN52383">
    <property type="protein sequence ID" value="KGN52383"/>
    <property type="gene ID" value="Csa_5G630855"/>
</dbReference>